<protein>
    <submittedName>
        <fullName evidence="1">Uncharacterized protein</fullName>
    </submittedName>
</protein>
<proteinExistence type="predicted"/>
<dbReference type="EMBL" id="MH400309">
    <property type="protein sequence ID" value="AXF38883.1"/>
    <property type="molecule type" value="Genomic_DNA"/>
</dbReference>
<evidence type="ECO:0000313" key="1">
    <source>
        <dbReference type="EMBL" id="AXF38883.1"/>
    </source>
</evidence>
<name>A0A345AQD2_9CAUD</name>
<reference evidence="1 2" key="1">
    <citation type="submission" date="2018-05" db="EMBL/GenBank/DDBJ databases">
        <title>Complete genome sequence of Escherichia coli bacteriophage Vec13.</title>
        <authorList>
            <person name="Volozhantsev N."/>
            <person name="Kislichkina A."/>
            <person name="Denisenko E."/>
            <person name="Verevkin V."/>
            <person name="Myakinina V."/>
            <person name="Krasilnikova V."/>
        </authorList>
    </citation>
    <scope>NUCLEOTIDE SEQUENCE [LARGE SCALE GENOMIC DNA]</scope>
</reference>
<dbReference type="Proteomes" id="UP000255872">
    <property type="component" value="Segment"/>
</dbReference>
<accession>A0A345AQD2</accession>
<evidence type="ECO:0000313" key="2">
    <source>
        <dbReference type="Proteomes" id="UP000255872"/>
    </source>
</evidence>
<keyword evidence="2" id="KW-1185">Reference proteome</keyword>
<gene>
    <name evidence="1" type="ORF">vec13_01</name>
</gene>
<sequence length="92" mass="10642">MRLNKATAEAFRKELESRLLRGVKEEAARYKENGLTFKRFMWDCYRGVGHKKSQDIIISNNTEVQVVGGYMTNVKDSHIETMLKNALKDVAY</sequence>
<organism evidence="1 2">
    <name type="scientific">Escherichia phage Vec13</name>
    <dbReference type="NCBI Taxonomy" id="2783859"/>
    <lineage>
        <taxon>Viruses</taxon>
        <taxon>Duplodnaviria</taxon>
        <taxon>Heunggongvirae</taxon>
        <taxon>Uroviricota</taxon>
        <taxon>Caudoviricetes</taxon>
        <taxon>Autographivirales</taxon>
        <taxon>Autotranscriptaviridae</taxon>
        <taxon>Studiervirinae</taxon>
        <taxon>Kayfunavirus</taxon>
        <taxon>Kayfunavirus Vec13</taxon>
    </lineage>
</organism>